<proteinExistence type="predicted"/>
<organism evidence="2">
    <name type="scientific">gut metagenome</name>
    <dbReference type="NCBI Taxonomy" id="749906"/>
    <lineage>
        <taxon>unclassified sequences</taxon>
        <taxon>metagenomes</taxon>
        <taxon>organismal metagenomes</taxon>
    </lineage>
</organism>
<keyword evidence="1" id="KW-0812">Transmembrane</keyword>
<reference evidence="2" key="1">
    <citation type="journal article" date="2012" name="PLoS ONE">
        <title>Gene sets for utilization of primary and secondary nutrition supplies in the distal gut of endangered iberian lynx.</title>
        <authorList>
            <person name="Alcaide M."/>
            <person name="Messina E."/>
            <person name="Richter M."/>
            <person name="Bargiela R."/>
            <person name="Peplies J."/>
            <person name="Huws S.A."/>
            <person name="Newbold C.J."/>
            <person name="Golyshin P.N."/>
            <person name="Simon M.A."/>
            <person name="Lopez G."/>
            <person name="Yakimov M.M."/>
            <person name="Ferrer M."/>
        </authorList>
    </citation>
    <scope>NUCLEOTIDE SEQUENCE</scope>
</reference>
<accession>J9GS90</accession>
<gene>
    <name evidence="2" type="ORF">EVA_00472</name>
</gene>
<feature type="non-terminal residue" evidence="2">
    <location>
        <position position="61"/>
    </location>
</feature>
<evidence type="ECO:0000313" key="2">
    <source>
        <dbReference type="EMBL" id="EJX10829.1"/>
    </source>
</evidence>
<name>J9GS90_9ZZZZ</name>
<keyword evidence="1" id="KW-1133">Transmembrane helix</keyword>
<protein>
    <submittedName>
        <fullName evidence="2">Uncharacterized protein</fullName>
    </submittedName>
</protein>
<evidence type="ECO:0000256" key="1">
    <source>
        <dbReference type="SAM" id="Phobius"/>
    </source>
</evidence>
<keyword evidence="1" id="KW-0472">Membrane</keyword>
<dbReference type="AlphaFoldDB" id="J9GS90"/>
<sequence>MAAGTAREQNRFRYLVPVDRRHTGLFRIVWSKSFAYLLIYIPLSVYVLGVVPHLFSLNQIG</sequence>
<dbReference type="EMBL" id="AMCI01000053">
    <property type="protein sequence ID" value="EJX10829.1"/>
    <property type="molecule type" value="Genomic_DNA"/>
</dbReference>
<feature type="transmembrane region" description="Helical" evidence="1">
    <location>
        <begin position="34"/>
        <end position="55"/>
    </location>
</feature>
<comment type="caution">
    <text evidence="2">The sequence shown here is derived from an EMBL/GenBank/DDBJ whole genome shotgun (WGS) entry which is preliminary data.</text>
</comment>